<feature type="compositionally biased region" description="Basic residues" evidence="8">
    <location>
        <begin position="134"/>
        <end position="147"/>
    </location>
</feature>
<protein>
    <recommendedName>
        <fullName evidence="7">Transcription initiation factor IIF subunit alpha</fullName>
    </recommendedName>
</protein>
<keyword evidence="4 7" id="KW-0238">DNA-binding</keyword>
<dbReference type="PANTHER" id="PTHR13011:SF0">
    <property type="entry name" value="GENERAL TRANSCRIPTION FACTOR IIF SUBUNIT 1"/>
    <property type="match status" value="1"/>
</dbReference>
<proteinExistence type="inferred from homology"/>
<evidence type="ECO:0000256" key="3">
    <source>
        <dbReference type="ARBA" id="ARBA00023015"/>
    </source>
</evidence>
<dbReference type="GO" id="GO:0005674">
    <property type="term" value="C:transcription factor TFIIF complex"/>
    <property type="evidence" value="ECO:0007669"/>
    <property type="project" value="TreeGrafter"/>
</dbReference>
<feature type="region of interest" description="Disordered" evidence="8">
    <location>
        <begin position="79"/>
        <end position="188"/>
    </location>
</feature>
<comment type="subcellular location">
    <subcellularLocation>
        <location evidence="1 7">Nucleus</location>
    </subcellularLocation>
</comment>
<dbReference type="GO" id="GO:0001096">
    <property type="term" value="F:TFIIF-class transcription factor complex binding"/>
    <property type="evidence" value="ECO:0007669"/>
    <property type="project" value="TreeGrafter"/>
</dbReference>
<evidence type="ECO:0000313" key="9">
    <source>
        <dbReference type="RefSeq" id="XP_028154761.1"/>
    </source>
</evidence>
<dbReference type="GO" id="GO:0003677">
    <property type="term" value="F:DNA binding"/>
    <property type="evidence" value="ECO:0007669"/>
    <property type="project" value="UniProtKB-KW"/>
</dbReference>
<name>A0A6P7GYD7_DIAVI</name>
<evidence type="ECO:0000256" key="5">
    <source>
        <dbReference type="ARBA" id="ARBA00023163"/>
    </source>
</evidence>
<sequence length="206" mass="23674">QLKVICFIVLGGVSNNTAYYVFTHAEDGAIEAFPLQEWYKFQPIQRYKALSAEEAEMEFSKRNKHLNYFSLMLRKRLKGEEETELDEGEEKSKKSTSKKEKELKISEMDEWMDSSDDESSAEEEKEDSEEADKKKKAKKVVPKKNKKRDTDAEAFEDSDDGDGEGRELDYISDSSDSEPENINLDGVAEEKALRKLLNSDEESDED</sequence>
<dbReference type="GO" id="GO:0016251">
    <property type="term" value="F:RNA polymerase II general transcription initiation factor activity"/>
    <property type="evidence" value="ECO:0007669"/>
    <property type="project" value="TreeGrafter"/>
</dbReference>
<evidence type="ECO:0000256" key="8">
    <source>
        <dbReference type="SAM" id="MobiDB-lite"/>
    </source>
</evidence>
<comment type="similarity">
    <text evidence="2 7">Belongs to the TFIIF alpha subunit family.</text>
</comment>
<feature type="compositionally biased region" description="Acidic residues" evidence="8">
    <location>
        <begin position="152"/>
        <end position="162"/>
    </location>
</feature>
<keyword evidence="5 7" id="KW-0804">Transcription</keyword>
<dbReference type="RefSeq" id="XP_028154761.1">
    <property type="nucleotide sequence ID" value="XM_028298960.1"/>
</dbReference>
<evidence type="ECO:0000256" key="2">
    <source>
        <dbReference type="ARBA" id="ARBA00005249"/>
    </source>
</evidence>
<feature type="non-terminal residue" evidence="9">
    <location>
        <position position="206"/>
    </location>
</feature>
<dbReference type="GO" id="GO:0032968">
    <property type="term" value="P:positive regulation of transcription elongation by RNA polymerase II"/>
    <property type="evidence" value="ECO:0007669"/>
    <property type="project" value="InterPro"/>
</dbReference>
<feature type="non-terminal residue" evidence="9">
    <location>
        <position position="1"/>
    </location>
</feature>
<keyword evidence="3 7" id="KW-0805">Transcription regulation</keyword>
<organism evidence="9">
    <name type="scientific">Diabrotica virgifera virgifera</name>
    <name type="common">western corn rootworm</name>
    <dbReference type="NCBI Taxonomy" id="50390"/>
    <lineage>
        <taxon>Eukaryota</taxon>
        <taxon>Metazoa</taxon>
        <taxon>Ecdysozoa</taxon>
        <taxon>Arthropoda</taxon>
        <taxon>Hexapoda</taxon>
        <taxon>Insecta</taxon>
        <taxon>Pterygota</taxon>
        <taxon>Neoptera</taxon>
        <taxon>Endopterygota</taxon>
        <taxon>Coleoptera</taxon>
        <taxon>Polyphaga</taxon>
        <taxon>Cucujiformia</taxon>
        <taxon>Chrysomeloidea</taxon>
        <taxon>Chrysomelidae</taxon>
        <taxon>Galerucinae</taxon>
        <taxon>Diabroticina</taxon>
        <taxon>Diabroticites</taxon>
        <taxon>Diabrotica</taxon>
    </lineage>
</organism>
<accession>A0A6P7GYD7</accession>
<feature type="compositionally biased region" description="Acidic residues" evidence="8">
    <location>
        <begin position="108"/>
        <end position="130"/>
    </location>
</feature>
<feature type="compositionally biased region" description="Basic and acidic residues" evidence="8">
    <location>
        <begin position="90"/>
        <end position="107"/>
    </location>
</feature>
<keyword evidence="6 7" id="KW-0539">Nucleus</keyword>
<gene>
    <name evidence="9" type="primary">LOC114348380</name>
</gene>
<comment type="function">
    <text evidence="7">TFIIF is a general transcription initiation factor that binds to RNA polymerase II and helps to recruit it to the initiation complex in collaboration with TFIIB. It promotes transcription elongation.</text>
</comment>
<reference evidence="9" key="1">
    <citation type="submission" date="2025-08" db="UniProtKB">
        <authorList>
            <consortium name="RefSeq"/>
        </authorList>
    </citation>
    <scope>IDENTIFICATION</scope>
    <source>
        <tissue evidence="9">Whole insect</tissue>
    </source>
</reference>
<evidence type="ECO:0000256" key="4">
    <source>
        <dbReference type="ARBA" id="ARBA00023125"/>
    </source>
</evidence>
<evidence type="ECO:0000256" key="1">
    <source>
        <dbReference type="ARBA" id="ARBA00004123"/>
    </source>
</evidence>
<evidence type="ECO:0000256" key="7">
    <source>
        <dbReference type="RuleBase" id="RU366044"/>
    </source>
</evidence>
<dbReference type="GO" id="GO:0006367">
    <property type="term" value="P:transcription initiation at RNA polymerase II promoter"/>
    <property type="evidence" value="ECO:0007669"/>
    <property type="project" value="InterPro"/>
</dbReference>
<dbReference type="SUPFAM" id="SSF50916">
    <property type="entry name" value="Rap30/74 interaction domains"/>
    <property type="match status" value="1"/>
</dbReference>
<dbReference type="AlphaFoldDB" id="A0A6P7GYD7"/>
<dbReference type="InParanoid" id="A0A6P7GYD7"/>
<dbReference type="InterPro" id="IPR008851">
    <property type="entry name" value="TFIIF-alpha"/>
</dbReference>
<dbReference type="InterPro" id="IPR011039">
    <property type="entry name" value="TFIIF_interaction"/>
</dbReference>
<dbReference type="PANTHER" id="PTHR13011">
    <property type="entry name" value="TFIIF-ALPHA"/>
    <property type="match status" value="1"/>
</dbReference>
<evidence type="ECO:0000256" key="6">
    <source>
        <dbReference type="ARBA" id="ARBA00023242"/>
    </source>
</evidence>
<dbReference type="Pfam" id="PF05793">
    <property type="entry name" value="TFIIF_alpha"/>
    <property type="match status" value="1"/>
</dbReference>